<reference evidence="3" key="1">
    <citation type="submission" date="2025-08" db="UniProtKB">
        <authorList>
            <consortium name="Ensembl"/>
        </authorList>
    </citation>
    <scope>IDENTIFICATION</scope>
</reference>
<dbReference type="PROSITE" id="PS50835">
    <property type="entry name" value="IG_LIKE"/>
    <property type="match status" value="1"/>
</dbReference>
<protein>
    <recommendedName>
        <fullName evidence="2">Ig-like domain-containing protein</fullName>
    </recommendedName>
</protein>
<evidence type="ECO:0000313" key="4">
    <source>
        <dbReference type="Proteomes" id="UP000265020"/>
    </source>
</evidence>
<organism evidence="3 4">
    <name type="scientific">Cyprinodon variegatus</name>
    <name type="common">Sheepshead minnow</name>
    <dbReference type="NCBI Taxonomy" id="28743"/>
    <lineage>
        <taxon>Eukaryota</taxon>
        <taxon>Metazoa</taxon>
        <taxon>Chordata</taxon>
        <taxon>Craniata</taxon>
        <taxon>Vertebrata</taxon>
        <taxon>Euteleostomi</taxon>
        <taxon>Actinopterygii</taxon>
        <taxon>Neopterygii</taxon>
        <taxon>Teleostei</taxon>
        <taxon>Neoteleostei</taxon>
        <taxon>Acanthomorphata</taxon>
        <taxon>Ovalentaria</taxon>
        <taxon>Atherinomorphae</taxon>
        <taxon>Cyprinodontiformes</taxon>
        <taxon>Cyprinodontidae</taxon>
        <taxon>Cyprinodon</taxon>
    </lineage>
</organism>
<dbReference type="InterPro" id="IPR013783">
    <property type="entry name" value="Ig-like_fold"/>
</dbReference>
<evidence type="ECO:0000256" key="1">
    <source>
        <dbReference type="SAM" id="Phobius"/>
    </source>
</evidence>
<dbReference type="InterPro" id="IPR036179">
    <property type="entry name" value="Ig-like_dom_sf"/>
</dbReference>
<dbReference type="Gene3D" id="2.60.40.10">
    <property type="entry name" value="Immunoglobulins"/>
    <property type="match status" value="1"/>
</dbReference>
<keyword evidence="1" id="KW-0472">Membrane</keyword>
<reference evidence="3" key="2">
    <citation type="submission" date="2025-09" db="UniProtKB">
        <authorList>
            <consortium name="Ensembl"/>
        </authorList>
    </citation>
    <scope>IDENTIFICATION</scope>
</reference>
<feature type="domain" description="Ig-like" evidence="2">
    <location>
        <begin position="34"/>
        <end position="127"/>
    </location>
</feature>
<dbReference type="STRING" id="28743.ENSCVAP00000014926"/>
<feature type="transmembrane region" description="Helical" evidence="1">
    <location>
        <begin position="141"/>
        <end position="174"/>
    </location>
</feature>
<dbReference type="InterPro" id="IPR007110">
    <property type="entry name" value="Ig-like_dom"/>
</dbReference>
<accession>A0A3Q2D871</accession>
<dbReference type="GeneTree" id="ENSGT01030000234530"/>
<keyword evidence="1" id="KW-0812">Transmembrane</keyword>
<proteinExistence type="predicted"/>
<keyword evidence="1" id="KW-1133">Transmembrane helix</keyword>
<sequence length="177" mass="19568">MFNNSVCSLISDLSCVVLQKPPSGPVQPELPEALQCSVLPNSERSTCPADNRVYWFRAGSDEPHPSLLYLQGNSLDECEKSSEAPSIQKCFYNFSETVDPGTYYCAVAACGQIIFGNGEKLNELPLTVEKLSNCFCFTTNLYNAFLFICFYLSSVLLFSSCKALTIVLVTNCFLNFT</sequence>
<dbReference type="Proteomes" id="UP000265020">
    <property type="component" value="Unassembled WGS sequence"/>
</dbReference>
<dbReference type="AlphaFoldDB" id="A0A3Q2D871"/>
<dbReference type="SUPFAM" id="SSF48726">
    <property type="entry name" value="Immunoglobulin"/>
    <property type="match status" value="1"/>
</dbReference>
<evidence type="ECO:0000313" key="3">
    <source>
        <dbReference type="Ensembl" id="ENSCVAP00000014926.1"/>
    </source>
</evidence>
<name>A0A3Q2D871_CYPVA</name>
<dbReference type="Ensembl" id="ENSCVAT00000022876.1">
    <property type="protein sequence ID" value="ENSCVAP00000014926.1"/>
    <property type="gene ID" value="ENSCVAG00000017666.1"/>
</dbReference>
<evidence type="ECO:0000259" key="2">
    <source>
        <dbReference type="PROSITE" id="PS50835"/>
    </source>
</evidence>
<keyword evidence="4" id="KW-1185">Reference proteome</keyword>